<dbReference type="AlphaFoldDB" id="D2VN30"/>
<dbReference type="VEuPathDB" id="AmoebaDB:NAEGRDRAFT_70352"/>
<protein>
    <submittedName>
        <fullName evidence="2">Predicted protein</fullName>
    </submittedName>
</protein>
<dbReference type="InParanoid" id="D2VN30"/>
<dbReference type="EMBL" id="GG738883">
    <property type="protein sequence ID" value="EFC41848.1"/>
    <property type="molecule type" value="Genomic_DNA"/>
</dbReference>
<dbReference type="RefSeq" id="XP_002674592.1">
    <property type="nucleotide sequence ID" value="XM_002674546.1"/>
</dbReference>
<dbReference type="Proteomes" id="UP000006671">
    <property type="component" value="Unassembled WGS sequence"/>
</dbReference>
<gene>
    <name evidence="2" type="ORF">NAEGRDRAFT_70352</name>
</gene>
<proteinExistence type="predicted"/>
<dbReference type="GeneID" id="8851525"/>
<evidence type="ECO:0000256" key="1">
    <source>
        <dbReference type="SAM" id="MobiDB-lite"/>
    </source>
</evidence>
<accession>D2VN30</accession>
<evidence type="ECO:0000313" key="3">
    <source>
        <dbReference type="Proteomes" id="UP000006671"/>
    </source>
</evidence>
<feature type="compositionally biased region" description="Basic and acidic residues" evidence="1">
    <location>
        <begin position="16"/>
        <end position="31"/>
    </location>
</feature>
<evidence type="ECO:0000313" key="2">
    <source>
        <dbReference type="EMBL" id="EFC41848.1"/>
    </source>
</evidence>
<reference evidence="2 3" key="1">
    <citation type="journal article" date="2010" name="Cell">
        <title>The genome of Naegleria gruberi illuminates early eukaryotic versatility.</title>
        <authorList>
            <person name="Fritz-Laylin L.K."/>
            <person name="Prochnik S.E."/>
            <person name="Ginger M.L."/>
            <person name="Dacks J.B."/>
            <person name="Carpenter M.L."/>
            <person name="Field M.C."/>
            <person name="Kuo A."/>
            <person name="Paredez A."/>
            <person name="Chapman J."/>
            <person name="Pham J."/>
            <person name="Shu S."/>
            <person name="Neupane R."/>
            <person name="Cipriano M."/>
            <person name="Mancuso J."/>
            <person name="Tu H."/>
            <person name="Salamov A."/>
            <person name="Lindquist E."/>
            <person name="Shapiro H."/>
            <person name="Lucas S."/>
            <person name="Grigoriev I.V."/>
            <person name="Cande W.Z."/>
            <person name="Fulton C."/>
            <person name="Rokhsar D.S."/>
            <person name="Dawson S.C."/>
        </authorList>
    </citation>
    <scope>NUCLEOTIDE SEQUENCE [LARGE SCALE GENOMIC DNA]</scope>
    <source>
        <strain evidence="2 3">NEG-M</strain>
    </source>
</reference>
<keyword evidence="3" id="KW-1185">Reference proteome</keyword>
<organism evidence="3">
    <name type="scientific">Naegleria gruberi</name>
    <name type="common">Amoeba</name>
    <dbReference type="NCBI Taxonomy" id="5762"/>
    <lineage>
        <taxon>Eukaryota</taxon>
        <taxon>Discoba</taxon>
        <taxon>Heterolobosea</taxon>
        <taxon>Tetramitia</taxon>
        <taxon>Eutetramitia</taxon>
        <taxon>Vahlkampfiidae</taxon>
        <taxon>Naegleria</taxon>
    </lineage>
</organism>
<dbReference type="KEGG" id="ngr:NAEGRDRAFT_70352"/>
<feature type="region of interest" description="Disordered" evidence="1">
    <location>
        <begin position="1"/>
        <end position="54"/>
    </location>
</feature>
<feature type="compositionally biased region" description="Basic residues" evidence="1">
    <location>
        <begin position="41"/>
        <end position="51"/>
    </location>
</feature>
<sequence length="473" mass="54713">MTHRKTLYVKVPTIDATKDEETPNHQQDPELKTPTGLLGRGRSRGRGRGKGTHLVFNQKNKAQTLQKRTSHNQVTSKIQYEVEIVTKIQTSTEATSQQPSTITQKEIITSCISQTSTTESEIIVPNRKIVNLKEVQTLTREEVCSMIHPYLPRDIIQQQFELGLDGTVVFNYLRNKGTDIPPQYTNFVWLGVTVLTEKRLFPFWNEEFTIRKLREKKIIKDVNTKFNVNDYISRIADGIYNNESLPLIREESVFLSSITDNKWELLVKFVTDLMTIEIIPFHYSYKISELLLELPKSFNQSKQRWCLKIQEAVRDQKGKLGSLFKQAILPDHYKGFYAIKRDPMLREWTYHFNELKIPENKGKPLIDLLSKDISVGRGNDFGYGIIPIIDLSTSGKTYTMFQLVNSIPTINYKFFFVIHIYQSSLFCEALIENIKSNKRPISELVASFVLTILITIKTLVETEPDIHPRDFLK</sequence>
<name>D2VN30_NAEGR</name>